<dbReference type="Gene3D" id="3.90.550.10">
    <property type="entry name" value="Spore Coat Polysaccharide Biosynthesis Protein SpsA, Chain A"/>
    <property type="match status" value="1"/>
</dbReference>
<keyword evidence="3" id="KW-1185">Reference proteome</keyword>
<evidence type="ECO:0000259" key="1">
    <source>
        <dbReference type="Pfam" id="PF00535"/>
    </source>
</evidence>
<feature type="domain" description="Glycosyltransferase 2-like" evidence="1">
    <location>
        <begin position="3"/>
        <end position="164"/>
    </location>
</feature>
<dbReference type="Pfam" id="PF00535">
    <property type="entry name" value="Glycos_transf_2"/>
    <property type="match status" value="1"/>
</dbReference>
<dbReference type="EMBL" id="JADFTZ010000002">
    <property type="protein sequence ID" value="MBE9576178.1"/>
    <property type="molecule type" value="Genomic_DNA"/>
</dbReference>
<evidence type="ECO:0000313" key="2">
    <source>
        <dbReference type="EMBL" id="MBE9576178.1"/>
    </source>
</evidence>
<dbReference type="InterPro" id="IPR001173">
    <property type="entry name" value="Glyco_trans_2-like"/>
</dbReference>
<organism evidence="2 3">
    <name type="scientific">Flavobacterium proteolyticum</name>
    <dbReference type="NCBI Taxonomy" id="2911683"/>
    <lineage>
        <taxon>Bacteria</taxon>
        <taxon>Pseudomonadati</taxon>
        <taxon>Bacteroidota</taxon>
        <taxon>Flavobacteriia</taxon>
        <taxon>Flavobacteriales</taxon>
        <taxon>Flavobacteriaceae</taxon>
        <taxon>Flavobacterium</taxon>
    </lineage>
</organism>
<dbReference type="RefSeq" id="WP_194094565.1">
    <property type="nucleotide sequence ID" value="NZ_JADFTZ010000002.1"/>
</dbReference>
<reference evidence="2 3" key="1">
    <citation type="submission" date="2020-10" db="EMBL/GenBank/DDBJ databases">
        <title>The genome sequence of Flavobacterium aquaticum 1Y8A.</title>
        <authorList>
            <person name="Liu Y."/>
        </authorList>
    </citation>
    <scope>NUCLEOTIDE SEQUENCE [LARGE SCALE GENOMIC DNA]</scope>
    <source>
        <strain evidence="2 3">1Y8A</strain>
    </source>
</reference>
<comment type="caution">
    <text evidence="2">The sequence shown here is derived from an EMBL/GenBank/DDBJ whole genome shotgun (WGS) entry which is preliminary data.</text>
</comment>
<dbReference type="Proteomes" id="UP000656274">
    <property type="component" value="Unassembled WGS sequence"/>
</dbReference>
<proteinExistence type="predicted"/>
<evidence type="ECO:0000313" key="3">
    <source>
        <dbReference type="Proteomes" id="UP000656274"/>
    </source>
</evidence>
<protein>
    <submittedName>
        <fullName evidence="2">Glycosyltransferase</fullName>
    </submittedName>
</protein>
<dbReference type="InterPro" id="IPR029044">
    <property type="entry name" value="Nucleotide-diphossugar_trans"/>
</dbReference>
<dbReference type="SUPFAM" id="SSF53448">
    <property type="entry name" value="Nucleotide-diphospho-sugar transferases"/>
    <property type="match status" value="1"/>
</dbReference>
<gene>
    <name evidence="2" type="ORF">IM755_05590</name>
</gene>
<name>A0ABR9WQI8_9FLAO</name>
<sequence>MLSILIPTYNYNVYPLVTELKYQADALGIAYEILVQDDVSTTFLEENTEINLLQHCSYTLNHENLGRGNNINLLNNRAQFDYVLIMEADAFPEKKTYLQDLIKSINPETQVLFGGVTYPNEKPEKDKLLRWKYGNERESIPLSERLKNQYHFVFTWNLVLKKELLSNYHFPYNVKDYGYEDVVFIKQLKENNIPIQHIENRLVHFNTETSLTFIGKTEKAITTLNQLIENKKLDLKDTKIGKAYSIIQFWQLDSVIRFLFKKLSKQMIANLTSSNPSLIVLDLYKLGYFCLLNP</sequence>
<accession>A0ABR9WQI8</accession>